<comment type="caution">
    <text evidence="1">The sequence shown here is derived from an EMBL/GenBank/DDBJ whole genome shotgun (WGS) entry which is preliminary data.</text>
</comment>
<dbReference type="Proteomes" id="UP000805704">
    <property type="component" value="Chromosome 16"/>
</dbReference>
<name>A0ACB7F8C5_NIBAL</name>
<accession>A0ACB7F8C5</accession>
<proteinExistence type="predicted"/>
<reference evidence="1" key="1">
    <citation type="submission" date="2020-04" db="EMBL/GenBank/DDBJ databases">
        <title>A chromosome-scale assembly and high-density genetic map of the yellow drum (Nibea albiflora) genome.</title>
        <authorList>
            <person name="Xu D."/>
            <person name="Zhang W."/>
            <person name="Chen R."/>
            <person name="Tan P."/>
            <person name="Wang L."/>
            <person name="Song H."/>
            <person name="Tian L."/>
            <person name="Zhu Q."/>
            <person name="Wang B."/>
        </authorList>
    </citation>
    <scope>NUCLEOTIDE SEQUENCE</scope>
    <source>
        <strain evidence="1">ZJHYS-2018</strain>
    </source>
</reference>
<evidence type="ECO:0000313" key="1">
    <source>
        <dbReference type="EMBL" id="KAG8010183.1"/>
    </source>
</evidence>
<dbReference type="EMBL" id="CM024804">
    <property type="protein sequence ID" value="KAG8010183.1"/>
    <property type="molecule type" value="Genomic_DNA"/>
</dbReference>
<evidence type="ECO:0000313" key="2">
    <source>
        <dbReference type="Proteomes" id="UP000805704"/>
    </source>
</evidence>
<protein>
    <submittedName>
        <fullName evidence="1">Uncharacterized protein</fullName>
    </submittedName>
</protein>
<sequence>TAHALWDLCEASNQHQQQDWAEPVLSCSKATQQREIDGSSFTVNSCLRQLETRKCEPEQESCVP</sequence>
<organism evidence="1 2">
    <name type="scientific">Nibea albiflora</name>
    <name type="common">Yellow drum</name>
    <name type="synonym">Corvina albiflora</name>
    <dbReference type="NCBI Taxonomy" id="240163"/>
    <lineage>
        <taxon>Eukaryota</taxon>
        <taxon>Metazoa</taxon>
        <taxon>Chordata</taxon>
        <taxon>Craniata</taxon>
        <taxon>Vertebrata</taxon>
        <taxon>Euteleostomi</taxon>
        <taxon>Actinopterygii</taxon>
        <taxon>Neopterygii</taxon>
        <taxon>Teleostei</taxon>
        <taxon>Neoteleostei</taxon>
        <taxon>Acanthomorphata</taxon>
        <taxon>Eupercaria</taxon>
        <taxon>Sciaenidae</taxon>
        <taxon>Nibea</taxon>
    </lineage>
</organism>
<gene>
    <name evidence="1" type="ORF">GBF38_014388</name>
</gene>
<keyword evidence="2" id="KW-1185">Reference proteome</keyword>
<feature type="non-terminal residue" evidence="1">
    <location>
        <position position="1"/>
    </location>
</feature>